<name>A0A810KU62_9ACTN</name>
<evidence type="ECO:0000313" key="7">
    <source>
        <dbReference type="EMBL" id="BCJ26195.1"/>
    </source>
</evidence>
<evidence type="ECO:0000256" key="3">
    <source>
        <dbReference type="ARBA" id="ARBA00023172"/>
    </source>
</evidence>
<dbReference type="CDD" id="cd01189">
    <property type="entry name" value="INT_ICEBs1_C_like"/>
    <property type="match status" value="1"/>
</dbReference>
<evidence type="ECO:0000256" key="4">
    <source>
        <dbReference type="PROSITE-ProRule" id="PRU01248"/>
    </source>
</evidence>
<dbReference type="KEGG" id="aser:Asera_03030"/>
<feature type="domain" description="Core-binding (CB)" evidence="6">
    <location>
        <begin position="67"/>
        <end position="178"/>
    </location>
</feature>
<feature type="domain" description="Tyr recombinase" evidence="5">
    <location>
        <begin position="200"/>
        <end position="399"/>
    </location>
</feature>
<dbReference type="InterPro" id="IPR011010">
    <property type="entry name" value="DNA_brk_join_enz"/>
</dbReference>
<dbReference type="GO" id="GO:0015074">
    <property type="term" value="P:DNA integration"/>
    <property type="evidence" value="ECO:0007669"/>
    <property type="project" value="UniProtKB-KW"/>
</dbReference>
<dbReference type="PANTHER" id="PTHR30349:SF91">
    <property type="entry name" value="INTA PROTEIN"/>
    <property type="match status" value="1"/>
</dbReference>
<keyword evidence="3" id="KW-0233">DNA recombination</keyword>
<sequence length="408" mass="46045">MSGKARANGEGSIYPYKGGYAAYVWVTDSNGLRKRKYVYGREREEVHGKWIELMRKAKEGPVATKTPTVASYLAYWLRDVIEPNRSPATYANYEMFARLYIVPGLGDKHLDRLKVSDVQKWINKVAATCQCCAQGKDERRPAKLRRCCARGRCCGEYISARTLSDVRNCLRSALSHARDADELLSKNAAAPVKLPPIRKRRGKAWSTEEARRFLESARQDGDPLYAAYVLTLVLGLRRGEVLGLTWDDVDVDGEELSVAFQLQRIRGRLYHRETKTEASDATLPFPSICTTALQLRQEAQNGAKSAAGHAWHESRLVFTTRLGTPIEPRNFNRSFHARCEAAGVRRIKVHDARRTCASLLADLDVHPRVAMQILRHADFDITMEVYTQVSSKKTRDALKRLSESLGEC</sequence>
<dbReference type="InterPro" id="IPR044068">
    <property type="entry name" value="CB"/>
</dbReference>
<dbReference type="PROSITE" id="PS51898">
    <property type="entry name" value="TYR_RECOMBINASE"/>
    <property type="match status" value="1"/>
</dbReference>
<proteinExistence type="predicted"/>
<protein>
    <submittedName>
        <fullName evidence="7">Site-specific integrase</fullName>
    </submittedName>
</protein>
<keyword evidence="2 4" id="KW-0238">DNA-binding</keyword>
<keyword evidence="1" id="KW-0229">DNA integration</keyword>
<dbReference type="Gene3D" id="1.10.443.10">
    <property type="entry name" value="Intergrase catalytic core"/>
    <property type="match status" value="1"/>
</dbReference>
<dbReference type="AlphaFoldDB" id="A0A810KU62"/>
<dbReference type="InterPro" id="IPR004107">
    <property type="entry name" value="Integrase_SAM-like_N"/>
</dbReference>
<dbReference type="Proteomes" id="UP000680750">
    <property type="component" value="Chromosome"/>
</dbReference>
<gene>
    <name evidence="7" type="ORF">Asera_03030</name>
</gene>
<dbReference type="PROSITE" id="PS51900">
    <property type="entry name" value="CB"/>
    <property type="match status" value="1"/>
</dbReference>
<dbReference type="Pfam" id="PF14659">
    <property type="entry name" value="Phage_int_SAM_3"/>
    <property type="match status" value="1"/>
</dbReference>
<dbReference type="OrthoDB" id="9805859at2"/>
<dbReference type="EMBL" id="AP023354">
    <property type="protein sequence ID" value="BCJ26195.1"/>
    <property type="molecule type" value="Genomic_DNA"/>
</dbReference>
<evidence type="ECO:0000259" key="6">
    <source>
        <dbReference type="PROSITE" id="PS51900"/>
    </source>
</evidence>
<dbReference type="Pfam" id="PF00589">
    <property type="entry name" value="Phage_integrase"/>
    <property type="match status" value="1"/>
</dbReference>
<dbReference type="InterPro" id="IPR050090">
    <property type="entry name" value="Tyrosine_recombinase_XerCD"/>
</dbReference>
<organism evidence="7 8">
    <name type="scientific">Actinocatenispora sera</name>
    <dbReference type="NCBI Taxonomy" id="390989"/>
    <lineage>
        <taxon>Bacteria</taxon>
        <taxon>Bacillati</taxon>
        <taxon>Actinomycetota</taxon>
        <taxon>Actinomycetes</taxon>
        <taxon>Micromonosporales</taxon>
        <taxon>Micromonosporaceae</taxon>
        <taxon>Actinocatenispora</taxon>
    </lineage>
</organism>
<dbReference type="InterPro" id="IPR010998">
    <property type="entry name" value="Integrase_recombinase_N"/>
</dbReference>
<dbReference type="GO" id="GO:0003677">
    <property type="term" value="F:DNA binding"/>
    <property type="evidence" value="ECO:0007669"/>
    <property type="project" value="UniProtKB-UniRule"/>
</dbReference>
<dbReference type="RefSeq" id="WP_030449867.1">
    <property type="nucleotide sequence ID" value="NZ_AP023354.1"/>
</dbReference>
<evidence type="ECO:0000313" key="8">
    <source>
        <dbReference type="Proteomes" id="UP000680750"/>
    </source>
</evidence>
<accession>A0A810KU62</accession>
<dbReference type="GO" id="GO:0006310">
    <property type="term" value="P:DNA recombination"/>
    <property type="evidence" value="ECO:0007669"/>
    <property type="project" value="UniProtKB-KW"/>
</dbReference>
<reference evidence="7" key="1">
    <citation type="submission" date="2020-08" db="EMBL/GenBank/DDBJ databases">
        <title>Whole genome shotgun sequence of Actinocatenispora sera NBRC 101916.</title>
        <authorList>
            <person name="Komaki H."/>
            <person name="Tamura T."/>
        </authorList>
    </citation>
    <scope>NUCLEOTIDE SEQUENCE</scope>
    <source>
        <strain evidence="7">NBRC 101916</strain>
    </source>
</reference>
<dbReference type="SUPFAM" id="SSF56349">
    <property type="entry name" value="DNA breaking-rejoining enzymes"/>
    <property type="match status" value="1"/>
</dbReference>
<evidence type="ECO:0000259" key="5">
    <source>
        <dbReference type="PROSITE" id="PS51898"/>
    </source>
</evidence>
<keyword evidence="8" id="KW-1185">Reference proteome</keyword>
<dbReference type="InterPro" id="IPR013762">
    <property type="entry name" value="Integrase-like_cat_sf"/>
</dbReference>
<evidence type="ECO:0000256" key="1">
    <source>
        <dbReference type="ARBA" id="ARBA00022908"/>
    </source>
</evidence>
<dbReference type="PANTHER" id="PTHR30349">
    <property type="entry name" value="PHAGE INTEGRASE-RELATED"/>
    <property type="match status" value="1"/>
</dbReference>
<evidence type="ECO:0000256" key="2">
    <source>
        <dbReference type="ARBA" id="ARBA00023125"/>
    </source>
</evidence>
<dbReference type="InterPro" id="IPR002104">
    <property type="entry name" value="Integrase_catalytic"/>
</dbReference>
<dbReference type="Gene3D" id="1.10.150.130">
    <property type="match status" value="1"/>
</dbReference>